<accession>A0AAV4W2P3</accession>
<evidence type="ECO:0000313" key="2">
    <source>
        <dbReference type="Proteomes" id="UP001054837"/>
    </source>
</evidence>
<dbReference type="EMBL" id="BPLQ01014061">
    <property type="protein sequence ID" value="GIY76902.1"/>
    <property type="molecule type" value="Genomic_DNA"/>
</dbReference>
<gene>
    <name evidence="1" type="ORF">CDAR_104761</name>
</gene>
<keyword evidence="2" id="KW-1185">Reference proteome</keyword>
<evidence type="ECO:0000313" key="1">
    <source>
        <dbReference type="EMBL" id="GIY76902.1"/>
    </source>
</evidence>
<protein>
    <submittedName>
        <fullName evidence="1">Uncharacterized protein</fullName>
    </submittedName>
</protein>
<reference evidence="1 2" key="1">
    <citation type="submission" date="2021-06" db="EMBL/GenBank/DDBJ databases">
        <title>Caerostris darwini draft genome.</title>
        <authorList>
            <person name="Kono N."/>
            <person name="Arakawa K."/>
        </authorList>
    </citation>
    <scope>NUCLEOTIDE SEQUENCE [LARGE SCALE GENOMIC DNA]</scope>
</reference>
<dbReference type="AlphaFoldDB" id="A0AAV4W2P3"/>
<sequence>MFLSIYSSISFSSFFHLSRAIKILLGPENHSENKAEARLLKYNFCDPKRYSAISGTKHWKLVEETKKKETKTGTRRSENAQLGVVVPQYEYGADFSQVNTKTVNLMCSTNKKEGNFNQ</sequence>
<name>A0AAV4W2P3_9ARAC</name>
<dbReference type="Proteomes" id="UP001054837">
    <property type="component" value="Unassembled WGS sequence"/>
</dbReference>
<organism evidence="1 2">
    <name type="scientific">Caerostris darwini</name>
    <dbReference type="NCBI Taxonomy" id="1538125"/>
    <lineage>
        <taxon>Eukaryota</taxon>
        <taxon>Metazoa</taxon>
        <taxon>Ecdysozoa</taxon>
        <taxon>Arthropoda</taxon>
        <taxon>Chelicerata</taxon>
        <taxon>Arachnida</taxon>
        <taxon>Araneae</taxon>
        <taxon>Araneomorphae</taxon>
        <taxon>Entelegynae</taxon>
        <taxon>Araneoidea</taxon>
        <taxon>Araneidae</taxon>
        <taxon>Caerostris</taxon>
    </lineage>
</organism>
<comment type="caution">
    <text evidence="1">The sequence shown here is derived from an EMBL/GenBank/DDBJ whole genome shotgun (WGS) entry which is preliminary data.</text>
</comment>
<proteinExistence type="predicted"/>